<dbReference type="EMBL" id="CP097509">
    <property type="protein sequence ID" value="URE16965.1"/>
    <property type="molecule type" value="Genomic_DNA"/>
</dbReference>
<evidence type="ECO:0000313" key="1">
    <source>
        <dbReference type="EMBL" id="URE16968.1"/>
    </source>
</evidence>
<reference evidence="1" key="1">
    <citation type="submission" date="2022-05" db="EMBL/GenBank/DDBJ databases">
        <title>The Musa troglodytarum L. genome provides insights into the mechanism of non-climacteric behaviour and enrichment of carotenoids.</title>
        <authorList>
            <person name="Wang J."/>
        </authorList>
    </citation>
    <scope>NUCLEOTIDE SEQUENCE</scope>
    <source>
        <tissue evidence="1">Leaf</tissue>
    </source>
</reference>
<dbReference type="Proteomes" id="UP001055439">
    <property type="component" value="Chromosome 7"/>
</dbReference>
<keyword evidence="2" id="KW-1185">Reference proteome</keyword>
<dbReference type="AlphaFoldDB" id="A0A9E7GTE3"/>
<name>A0A9E7GTE3_9LILI</name>
<dbReference type="GO" id="GO:0003677">
    <property type="term" value="F:DNA binding"/>
    <property type="evidence" value="ECO:0007669"/>
    <property type="project" value="UniProtKB-KW"/>
</dbReference>
<organism evidence="1 2">
    <name type="scientific">Musa troglodytarum</name>
    <name type="common">fe'i banana</name>
    <dbReference type="NCBI Taxonomy" id="320322"/>
    <lineage>
        <taxon>Eukaryota</taxon>
        <taxon>Viridiplantae</taxon>
        <taxon>Streptophyta</taxon>
        <taxon>Embryophyta</taxon>
        <taxon>Tracheophyta</taxon>
        <taxon>Spermatophyta</taxon>
        <taxon>Magnoliopsida</taxon>
        <taxon>Liliopsida</taxon>
        <taxon>Zingiberales</taxon>
        <taxon>Musaceae</taxon>
        <taxon>Musa</taxon>
    </lineage>
</organism>
<keyword evidence="1" id="KW-0238">DNA-binding</keyword>
<dbReference type="OrthoDB" id="2402896at2759"/>
<sequence length="60" mass="6754">MPRTSYFSVPCRVAAVEASHRCGFGVSLADASQLIHFGPFRLFLLRKWLASGRSDMSREH</sequence>
<dbReference type="EMBL" id="CP097509">
    <property type="protein sequence ID" value="URE16968.1"/>
    <property type="molecule type" value="Genomic_DNA"/>
</dbReference>
<accession>A0A9E7GTE3</accession>
<evidence type="ECO:0000313" key="2">
    <source>
        <dbReference type="Proteomes" id="UP001055439"/>
    </source>
</evidence>
<gene>
    <name evidence="1" type="ORF">MUK42_11402</name>
</gene>
<protein>
    <submittedName>
        <fullName evidence="1">FAR1 DNA-binding domain</fullName>
    </submittedName>
</protein>
<proteinExistence type="predicted"/>